<dbReference type="InterPro" id="IPR011053">
    <property type="entry name" value="Single_hybrid_motif"/>
</dbReference>
<keyword evidence="3" id="KW-1185">Reference proteome</keyword>
<sequence>MGQDIKSHVGGTVKEVKVASKDQVTTGQTVIVVQQSGKSDVNINAPSSGIIDDVKVKVGDTVSEGTVVAVQA</sequence>
<dbReference type="SUPFAM" id="SSF51230">
    <property type="entry name" value="Single hybrid motif"/>
    <property type="match status" value="1"/>
</dbReference>
<reference evidence="2 3" key="1">
    <citation type="submission" date="2015-04" db="EMBL/GenBank/DDBJ databases">
        <title>Complete genome sequence of Schizopora paradoxa KUC8140, a cosmopolitan wood degrader in East Asia.</title>
        <authorList>
            <consortium name="DOE Joint Genome Institute"/>
            <person name="Min B."/>
            <person name="Park H."/>
            <person name="Jang Y."/>
            <person name="Kim J.-J."/>
            <person name="Kim K.H."/>
            <person name="Pangilinan J."/>
            <person name="Lipzen A."/>
            <person name="Riley R."/>
            <person name="Grigoriev I.V."/>
            <person name="Spatafora J.W."/>
            <person name="Choi I.-G."/>
        </authorList>
    </citation>
    <scope>NUCLEOTIDE SEQUENCE [LARGE SCALE GENOMIC DNA]</scope>
    <source>
        <strain evidence="2 3">KUC8140</strain>
    </source>
</reference>
<organism evidence="2 3">
    <name type="scientific">Schizopora paradoxa</name>
    <dbReference type="NCBI Taxonomy" id="27342"/>
    <lineage>
        <taxon>Eukaryota</taxon>
        <taxon>Fungi</taxon>
        <taxon>Dikarya</taxon>
        <taxon>Basidiomycota</taxon>
        <taxon>Agaricomycotina</taxon>
        <taxon>Agaricomycetes</taxon>
        <taxon>Hymenochaetales</taxon>
        <taxon>Schizoporaceae</taxon>
        <taxon>Schizopora</taxon>
    </lineage>
</organism>
<proteinExistence type="predicted"/>
<gene>
    <name evidence="2" type="ORF">SCHPADRAFT_935627</name>
</gene>
<feature type="domain" description="Lipoyl-binding" evidence="1">
    <location>
        <begin position="1"/>
        <end position="72"/>
    </location>
</feature>
<dbReference type="Pfam" id="PF00364">
    <property type="entry name" value="Biotin_lipoyl"/>
    <property type="match status" value="1"/>
</dbReference>
<dbReference type="EMBL" id="KQ085889">
    <property type="protein sequence ID" value="KLO19031.1"/>
    <property type="molecule type" value="Genomic_DNA"/>
</dbReference>
<dbReference type="InterPro" id="IPR000089">
    <property type="entry name" value="Biotin_lipoyl"/>
</dbReference>
<dbReference type="Gene3D" id="2.40.50.100">
    <property type="match status" value="1"/>
</dbReference>
<evidence type="ECO:0000313" key="3">
    <source>
        <dbReference type="Proteomes" id="UP000053477"/>
    </source>
</evidence>
<name>A0A0H2SPN7_9AGAM</name>
<dbReference type="AlphaFoldDB" id="A0A0H2SPN7"/>
<evidence type="ECO:0000313" key="2">
    <source>
        <dbReference type="EMBL" id="KLO19031.1"/>
    </source>
</evidence>
<protein>
    <recommendedName>
        <fullName evidence="1">Lipoyl-binding domain-containing protein</fullName>
    </recommendedName>
</protein>
<dbReference type="InParanoid" id="A0A0H2SPN7"/>
<evidence type="ECO:0000259" key="1">
    <source>
        <dbReference type="PROSITE" id="PS50968"/>
    </source>
</evidence>
<dbReference type="Proteomes" id="UP000053477">
    <property type="component" value="Unassembled WGS sequence"/>
</dbReference>
<dbReference type="PROSITE" id="PS50968">
    <property type="entry name" value="BIOTINYL_LIPOYL"/>
    <property type="match status" value="1"/>
</dbReference>
<accession>A0A0H2SPN7</accession>